<evidence type="ECO:0000313" key="11">
    <source>
        <dbReference type="Proteomes" id="UP000267003"/>
    </source>
</evidence>
<evidence type="ECO:0000256" key="1">
    <source>
        <dbReference type="ARBA" id="ARBA00022741"/>
    </source>
</evidence>
<reference evidence="11" key="1">
    <citation type="submission" date="2018-09" db="EMBL/GenBank/DDBJ databases">
        <authorList>
            <person name="Livingstone P.G."/>
            <person name="Whitworth D.E."/>
        </authorList>
    </citation>
    <scope>NUCLEOTIDE SEQUENCE [LARGE SCALE GENOMIC DNA]</scope>
    <source>
        <strain evidence="11">AB050A</strain>
    </source>
</reference>
<evidence type="ECO:0000256" key="2">
    <source>
        <dbReference type="ARBA" id="ARBA00022840"/>
    </source>
</evidence>
<feature type="domain" description="Sigma-54 factor interaction" evidence="8">
    <location>
        <begin position="380"/>
        <end position="605"/>
    </location>
</feature>
<dbReference type="InterPro" id="IPR058031">
    <property type="entry name" value="AAA_lid_NorR"/>
</dbReference>
<proteinExistence type="predicted"/>
<dbReference type="PRINTS" id="PR01590">
    <property type="entry name" value="HTHFIS"/>
</dbReference>
<dbReference type="AlphaFoldDB" id="A0A3A8QQL7"/>
<dbReference type="PANTHER" id="PTHR32071">
    <property type="entry name" value="TRANSCRIPTIONAL REGULATORY PROTEIN"/>
    <property type="match status" value="1"/>
</dbReference>
<keyword evidence="2" id="KW-0067">ATP-binding</keyword>
<comment type="caution">
    <text evidence="10">The sequence shown here is derived from an EMBL/GenBank/DDBJ whole genome shotgun (WGS) entry which is preliminary data.</text>
</comment>
<dbReference type="EMBL" id="RAWK01000046">
    <property type="protein sequence ID" value="RKH70111.1"/>
    <property type="molecule type" value="Genomic_DNA"/>
</dbReference>
<dbReference type="InterPro" id="IPR009057">
    <property type="entry name" value="Homeodomain-like_sf"/>
</dbReference>
<evidence type="ECO:0000259" key="8">
    <source>
        <dbReference type="PROSITE" id="PS50045"/>
    </source>
</evidence>
<dbReference type="Proteomes" id="UP000267003">
    <property type="component" value="Unassembled WGS sequence"/>
</dbReference>
<dbReference type="Gene3D" id="3.40.50.2300">
    <property type="match status" value="1"/>
</dbReference>
<organism evidence="10 11">
    <name type="scientific">Corallococcus aberystwythensis</name>
    <dbReference type="NCBI Taxonomy" id="2316722"/>
    <lineage>
        <taxon>Bacteria</taxon>
        <taxon>Pseudomonadati</taxon>
        <taxon>Myxococcota</taxon>
        <taxon>Myxococcia</taxon>
        <taxon>Myxococcales</taxon>
        <taxon>Cystobacterineae</taxon>
        <taxon>Myxococcaceae</taxon>
        <taxon>Corallococcus</taxon>
    </lineage>
</organism>
<dbReference type="InterPro" id="IPR001789">
    <property type="entry name" value="Sig_transdc_resp-reg_receiver"/>
</dbReference>
<comment type="caution">
    <text evidence="6">Lacks conserved residue(s) required for the propagation of feature annotation.</text>
</comment>
<name>A0A3A8QQL7_9BACT</name>
<dbReference type="PROSITE" id="PS00688">
    <property type="entry name" value="SIGMA54_INTERACT_3"/>
    <property type="match status" value="1"/>
</dbReference>
<accession>A0A3A8QQL7</accession>
<protein>
    <submittedName>
        <fullName evidence="10">Response regulator</fullName>
    </submittedName>
</protein>
<evidence type="ECO:0000256" key="4">
    <source>
        <dbReference type="ARBA" id="ARBA00023125"/>
    </source>
</evidence>
<dbReference type="PROSITE" id="PS00676">
    <property type="entry name" value="SIGMA54_INTERACT_2"/>
    <property type="match status" value="1"/>
</dbReference>
<dbReference type="SUPFAM" id="SSF52172">
    <property type="entry name" value="CheY-like"/>
    <property type="match status" value="1"/>
</dbReference>
<dbReference type="InterPro" id="IPR027417">
    <property type="entry name" value="P-loop_NTPase"/>
</dbReference>
<keyword evidence="3" id="KW-0805">Transcription regulation</keyword>
<dbReference type="PROSITE" id="PS50110">
    <property type="entry name" value="RESPONSE_REGULATORY"/>
    <property type="match status" value="1"/>
</dbReference>
<dbReference type="Pfam" id="PF25601">
    <property type="entry name" value="AAA_lid_14"/>
    <property type="match status" value="1"/>
</dbReference>
<keyword evidence="11" id="KW-1185">Reference proteome</keyword>
<dbReference type="InterPro" id="IPR025943">
    <property type="entry name" value="Sigma_54_int_dom_ATP-bd_2"/>
</dbReference>
<dbReference type="GO" id="GO:0005524">
    <property type="term" value="F:ATP binding"/>
    <property type="evidence" value="ECO:0007669"/>
    <property type="project" value="UniProtKB-KW"/>
</dbReference>
<sequence length="716" mass="78075">MASTAPRPMRVPAPRWTVTPWRMVHPGPISTPSPMTMLKGCGSRRPGPMSSVHTSMWKPRRSTVDRPSDVPRPLRSAAAVRSRPTTHKEGSANAEALGKRAPRARTASTTRPPSERRKRSGSRHACTDSESKGMGCLPLQCGNHCSRAPGIAMRGGLGALGCLGLRCLKLRCLRLRMLRYFRHKKRQELACAGGALTGTENRASQRAGMACANRRVGCAACASPRIRRPATVNVVDFNRQSPVVIIDRDDLARRSLRACVEAAGYAVREYAMGCGALEEDSAEWMAVCLELDLDDMAGMDVLRHLRARDATLPVIVLTRNLLLDTAVEATRLGAFAFLDKSVAAARLELTLQNASKARRMRGLALRRAKEGGEGPFIGGLVGRSAPMRALARQLERILQSDVPVCILGETGTGKELVAHAVHEQGMRARGPFVAVNCAAFSESLLESELFGHERGAFTGALSTHRGCFEQAQGGTLFLDEVGEMSPAVQVRLLRILQERVLRRVGSTTEVRVDVRIIAATHRDLMADVKAGRFREDLYYRLTVYPVQVPPLRERTSDILPLVDHFLEKFGGSALSLNDEVREALLCHRWPGNVRELQNVVQRAVLSCDGTHIELADLPPELRVLVLPPIPAAPAHTPGSAVSAGPSFPPDAVVPLRELERREILKALTVTKGSVTQAAKLLGLGRATLYRRLAELRISPEPGAEERLSRVSSRPHS</sequence>
<keyword evidence="4" id="KW-0238">DNA-binding</keyword>
<gene>
    <name evidence="10" type="ORF">D7W81_09935</name>
</gene>
<dbReference type="Pfam" id="PF00072">
    <property type="entry name" value="Response_reg"/>
    <property type="match status" value="1"/>
</dbReference>
<dbReference type="SUPFAM" id="SSF52540">
    <property type="entry name" value="P-loop containing nucleoside triphosphate hydrolases"/>
    <property type="match status" value="1"/>
</dbReference>
<dbReference type="SMART" id="SM00382">
    <property type="entry name" value="AAA"/>
    <property type="match status" value="1"/>
</dbReference>
<dbReference type="GO" id="GO:0043565">
    <property type="term" value="F:sequence-specific DNA binding"/>
    <property type="evidence" value="ECO:0007669"/>
    <property type="project" value="InterPro"/>
</dbReference>
<evidence type="ECO:0000256" key="3">
    <source>
        <dbReference type="ARBA" id="ARBA00023015"/>
    </source>
</evidence>
<dbReference type="Gene3D" id="1.10.10.60">
    <property type="entry name" value="Homeodomain-like"/>
    <property type="match status" value="1"/>
</dbReference>
<evidence type="ECO:0000256" key="6">
    <source>
        <dbReference type="PROSITE-ProRule" id="PRU00169"/>
    </source>
</evidence>
<dbReference type="InterPro" id="IPR003593">
    <property type="entry name" value="AAA+_ATPase"/>
</dbReference>
<keyword evidence="5" id="KW-0804">Transcription</keyword>
<dbReference type="InterPro" id="IPR011006">
    <property type="entry name" value="CheY-like_superfamily"/>
</dbReference>
<dbReference type="GO" id="GO:0000160">
    <property type="term" value="P:phosphorelay signal transduction system"/>
    <property type="evidence" value="ECO:0007669"/>
    <property type="project" value="InterPro"/>
</dbReference>
<dbReference type="Gene3D" id="3.40.50.300">
    <property type="entry name" value="P-loop containing nucleotide triphosphate hydrolases"/>
    <property type="match status" value="1"/>
</dbReference>
<dbReference type="InterPro" id="IPR025944">
    <property type="entry name" value="Sigma_54_int_dom_CS"/>
</dbReference>
<dbReference type="InterPro" id="IPR002197">
    <property type="entry name" value="HTH_Fis"/>
</dbReference>
<evidence type="ECO:0000313" key="10">
    <source>
        <dbReference type="EMBL" id="RKH70111.1"/>
    </source>
</evidence>
<dbReference type="SMART" id="SM00448">
    <property type="entry name" value="REC"/>
    <property type="match status" value="1"/>
</dbReference>
<evidence type="ECO:0000256" key="7">
    <source>
        <dbReference type="SAM" id="MobiDB-lite"/>
    </source>
</evidence>
<dbReference type="PROSITE" id="PS50045">
    <property type="entry name" value="SIGMA54_INTERACT_4"/>
    <property type="match status" value="1"/>
</dbReference>
<evidence type="ECO:0000256" key="5">
    <source>
        <dbReference type="ARBA" id="ARBA00023163"/>
    </source>
</evidence>
<dbReference type="SUPFAM" id="SSF46689">
    <property type="entry name" value="Homeodomain-like"/>
    <property type="match status" value="1"/>
</dbReference>
<dbReference type="Pfam" id="PF00158">
    <property type="entry name" value="Sigma54_activat"/>
    <property type="match status" value="1"/>
</dbReference>
<keyword evidence="1" id="KW-0547">Nucleotide-binding</keyword>
<dbReference type="Gene3D" id="1.10.8.60">
    <property type="match status" value="1"/>
</dbReference>
<dbReference type="FunFam" id="3.40.50.300:FF:000006">
    <property type="entry name" value="DNA-binding transcriptional regulator NtrC"/>
    <property type="match status" value="1"/>
</dbReference>
<feature type="domain" description="Response regulatory" evidence="9">
    <location>
        <begin position="242"/>
        <end position="355"/>
    </location>
</feature>
<dbReference type="Pfam" id="PF02954">
    <property type="entry name" value="HTH_8"/>
    <property type="match status" value="1"/>
</dbReference>
<dbReference type="InterPro" id="IPR002078">
    <property type="entry name" value="Sigma_54_int"/>
</dbReference>
<evidence type="ECO:0000259" key="9">
    <source>
        <dbReference type="PROSITE" id="PS50110"/>
    </source>
</evidence>
<dbReference type="CDD" id="cd00009">
    <property type="entry name" value="AAA"/>
    <property type="match status" value="1"/>
</dbReference>
<feature type="region of interest" description="Disordered" evidence="7">
    <location>
        <begin position="27"/>
        <end position="131"/>
    </location>
</feature>
<dbReference type="GO" id="GO:0006355">
    <property type="term" value="P:regulation of DNA-templated transcription"/>
    <property type="evidence" value="ECO:0007669"/>
    <property type="project" value="InterPro"/>
</dbReference>